<dbReference type="NCBIfam" id="NF041112">
    <property type="entry name" value="chap_CsgH_alph"/>
    <property type="match status" value="1"/>
</dbReference>
<evidence type="ECO:0000313" key="1">
    <source>
        <dbReference type="EMBL" id="NML65734.1"/>
    </source>
</evidence>
<dbReference type="AlphaFoldDB" id="A0A7Y0AE82"/>
<dbReference type="InterPro" id="IPR053722">
    <property type="entry name" value="Curli_assembly_CsgC/AgfC"/>
</dbReference>
<dbReference type="Gene3D" id="2.60.40.2420">
    <property type="match status" value="1"/>
</dbReference>
<accession>A0A7Y0AE82</accession>
<dbReference type="InterPro" id="IPR047726">
    <property type="entry name" value="CsgH_dom"/>
</dbReference>
<organism evidence="1 2">
    <name type="scientific">Hymenobacter polaris</name>
    <dbReference type="NCBI Taxonomy" id="2682546"/>
    <lineage>
        <taxon>Bacteria</taxon>
        <taxon>Pseudomonadati</taxon>
        <taxon>Bacteroidota</taxon>
        <taxon>Cytophagia</taxon>
        <taxon>Cytophagales</taxon>
        <taxon>Hymenobacteraceae</taxon>
        <taxon>Hymenobacter</taxon>
    </lineage>
</organism>
<evidence type="ECO:0000313" key="2">
    <source>
        <dbReference type="Proteomes" id="UP000559626"/>
    </source>
</evidence>
<dbReference type="Proteomes" id="UP000559626">
    <property type="component" value="Unassembled WGS sequence"/>
</dbReference>
<proteinExistence type="predicted"/>
<gene>
    <name evidence="1" type="ORF">HHL22_11005</name>
</gene>
<dbReference type="EMBL" id="JABBGH010000002">
    <property type="protein sequence ID" value="NML65734.1"/>
    <property type="molecule type" value="Genomic_DNA"/>
</dbReference>
<protein>
    <recommendedName>
        <fullName evidence="3">Curli assembly protein CsgC</fullName>
    </recommendedName>
</protein>
<comment type="caution">
    <text evidence="1">The sequence shown here is derived from an EMBL/GenBank/DDBJ whole genome shotgun (WGS) entry which is preliminary data.</text>
</comment>
<reference evidence="1 2" key="1">
    <citation type="submission" date="2020-04" db="EMBL/GenBank/DDBJ databases">
        <title>Hymenobacter polaris sp. nov., isolated from Arctic soil.</title>
        <authorList>
            <person name="Dahal R.H."/>
        </authorList>
    </citation>
    <scope>NUCLEOTIDE SEQUENCE [LARGE SCALE GENOMIC DNA]</scope>
    <source>
        <strain evidence="1 2">RP-2-7</strain>
    </source>
</reference>
<keyword evidence="2" id="KW-1185">Reference proteome</keyword>
<name>A0A7Y0AE82_9BACT</name>
<evidence type="ECO:0008006" key="3">
    <source>
        <dbReference type="Google" id="ProtNLM"/>
    </source>
</evidence>
<sequence length="122" mass="13256">MNPWLLLLAAWPGAAALGPVPCRAHLELQQQDGYLSITGHCTNLLPTAARYRYELSMLREGSGGRSQNTQRGEFDAAPAQDVALSHTRINATAQDTYRVHLRVLDLAGHVVAQDSAVQVPAR</sequence>
<dbReference type="RefSeq" id="WP_169531249.1">
    <property type="nucleotide sequence ID" value="NZ_JABBGH010000002.1"/>
</dbReference>